<name>A0A0K2VHP1_LEPSM</name>
<proteinExistence type="predicted"/>
<protein>
    <submittedName>
        <fullName evidence="1">Uncharacterized protein</fullName>
    </submittedName>
</protein>
<dbReference type="AlphaFoldDB" id="A0A0K2VHP1"/>
<sequence>MFGQEEALTVNQLYDKLLLETLPSEFILFISPKLSLVKLKVTEGKGLDFKASLEIQEELTFPIFHCHHTLSNSSVLPQRQMRSNL</sequence>
<accession>A0A0K2VHP1</accession>
<evidence type="ECO:0000313" key="1">
    <source>
        <dbReference type="EMBL" id="CDW49993.1"/>
    </source>
</evidence>
<organism evidence="1">
    <name type="scientific">Lepeophtheirus salmonis</name>
    <name type="common">Salmon louse</name>
    <name type="synonym">Caligus salmonis</name>
    <dbReference type="NCBI Taxonomy" id="72036"/>
    <lineage>
        <taxon>Eukaryota</taxon>
        <taxon>Metazoa</taxon>
        <taxon>Ecdysozoa</taxon>
        <taxon>Arthropoda</taxon>
        <taxon>Crustacea</taxon>
        <taxon>Multicrustacea</taxon>
        <taxon>Hexanauplia</taxon>
        <taxon>Copepoda</taxon>
        <taxon>Siphonostomatoida</taxon>
        <taxon>Caligidae</taxon>
        <taxon>Lepeophtheirus</taxon>
    </lineage>
</organism>
<reference evidence="1" key="1">
    <citation type="submission" date="2014-05" db="EMBL/GenBank/DDBJ databases">
        <authorList>
            <person name="Chronopoulou M."/>
        </authorList>
    </citation>
    <scope>NUCLEOTIDE SEQUENCE</scope>
    <source>
        <tissue evidence="1">Whole organism</tissue>
    </source>
</reference>
<dbReference type="OrthoDB" id="6375579at2759"/>
<dbReference type="EMBL" id="HACA01032632">
    <property type="protein sequence ID" value="CDW49993.1"/>
    <property type="molecule type" value="Transcribed_RNA"/>
</dbReference>